<dbReference type="Proteomes" id="UP001318040">
    <property type="component" value="Chromosome 19"/>
</dbReference>
<keyword evidence="3" id="KW-1185">Reference proteome</keyword>
<dbReference type="Pfam" id="PF08385">
    <property type="entry name" value="DHC_N1"/>
    <property type="match status" value="1"/>
</dbReference>
<dbReference type="RefSeq" id="XP_032812921.1">
    <property type="nucleotide sequence ID" value="XM_032957030.1"/>
</dbReference>
<protein>
    <submittedName>
        <fullName evidence="4">Dynein beta chain, ciliary-like</fullName>
    </submittedName>
</protein>
<evidence type="ECO:0000259" key="2">
    <source>
        <dbReference type="Pfam" id="PF08385"/>
    </source>
</evidence>
<dbReference type="GO" id="GO:0005858">
    <property type="term" value="C:axonemal dynein complex"/>
    <property type="evidence" value="ECO:0007669"/>
    <property type="project" value="TreeGrafter"/>
</dbReference>
<proteinExistence type="predicted"/>
<dbReference type="InterPro" id="IPR013594">
    <property type="entry name" value="Dynein_heavy_tail"/>
</dbReference>
<accession>A0AAJ7T7R4</accession>
<dbReference type="GO" id="GO:0051959">
    <property type="term" value="F:dynein light intermediate chain binding"/>
    <property type="evidence" value="ECO:0007669"/>
    <property type="project" value="InterPro"/>
</dbReference>
<dbReference type="PANTHER" id="PTHR46532:SF11">
    <property type="entry name" value="DYNEIN AXONEMAL HEAVY CHAIN 12"/>
    <property type="match status" value="1"/>
</dbReference>
<dbReference type="PANTHER" id="PTHR46532">
    <property type="entry name" value="MALE FERTILITY FACTOR KL5"/>
    <property type="match status" value="1"/>
</dbReference>
<dbReference type="InterPro" id="IPR026983">
    <property type="entry name" value="DHC"/>
</dbReference>
<evidence type="ECO:0000313" key="3">
    <source>
        <dbReference type="Proteomes" id="UP001318040"/>
    </source>
</evidence>
<feature type="region of interest" description="Disordered" evidence="1">
    <location>
        <begin position="194"/>
        <end position="213"/>
    </location>
</feature>
<evidence type="ECO:0000313" key="4">
    <source>
        <dbReference type="RefSeq" id="XP_032812921.1"/>
    </source>
</evidence>
<gene>
    <name evidence="4" type="primary">LOC116943809</name>
</gene>
<name>A0AAJ7T7R4_PETMA</name>
<dbReference type="KEGG" id="pmrn:116943809"/>
<dbReference type="GO" id="GO:0007018">
    <property type="term" value="P:microtubule-based movement"/>
    <property type="evidence" value="ECO:0007669"/>
    <property type="project" value="InterPro"/>
</dbReference>
<reference evidence="4" key="1">
    <citation type="submission" date="2025-08" db="UniProtKB">
        <authorList>
            <consortium name="RefSeq"/>
        </authorList>
    </citation>
    <scope>IDENTIFICATION</scope>
    <source>
        <tissue evidence="4">Sperm</tissue>
    </source>
</reference>
<feature type="domain" description="Dynein heavy chain tail" evidence="2">
    <location>
        <begin position="222"/>
        <end position="308"/>
    </location>
</feature>
<organism evidence="3 4">
    <name type="scientific">Petromyzon marinus</name>
    <name type="common">Sea lamprey</name>
    <dbReference type="NCBI Taxonomy" id="7757"/>
    <lineage>
        <taxon>Eukaryota</taxon>
        <taxon>Metazoa</taxon>
        <taxon>Chordata</taxon>
        <taxon>Craniata</taxon>
        <taxon>Vertebrata</taxon>
        <taxon>Cyclostomata</taxon>
        <taxon>Hyperoartia</taxon>
        <taxon>Petromyzontiformes</taxon>
        <taxon>Petromyzontidae</taxon>
        <taxon>Petromyzon</taxon>
    </lineage>
</organism>
<evidence type="ECO:0000256" key="1">
    <source>
        <dbReference type="SAM" id="MobiDB-lite"/>
    </source>
</evidence>
<dbReference type="AlphaFoldDB" id="A0AAJ7T7R4"/>
<sequence>MSDEEEDEEVPAVAFERDERVVYLERRVSLCFRVRADSWSKFVVDEESQRIVSAFLEDPARRVLVFHLLASGAIAASHALPAQVKGKALCVLRRQRGPPTVPPAVPPAVPPTVPTPAEWCRASLTFCELSPSVLQQLATLIEEVVVPVLSNEQNHASWPAAVAQDVERHVEGMRGHALAARGQAQGRTLLPLPGLAERSRSARSPSVRKMPDKPEPYDRLVVHAVESTVVEWSRQIRAVLASDSAQALRAGAHPGPRAELEFWSARAENLQCIDEQLNTPRVRELFRVLERAESSYCPAFQQICQEVATGKCVD</sequence>
<dbReference type="GO" id="GO:0045505">
    <property type="term" value="F:dynein intermediate chain binding"/>
    <property type="evidence" value="ECO:0007669"/>
    <property type="project" value="InterPro"/>
</dbReference>